<protein>
    <submittedName>
        <fullName evidence="3">DUF1254 domain-containing protein</fullName>
    </submittedName>
</protein>
<feature type="transmembrane region" description="Helical" evidence="1">
    <location>
        <begin position="7"/>
        <end position="26"/>
    </location>
</feature>
<proteinExistence type="predicted"/>
<name>A0ABS6VNJ1_9GAMM</name>
<evidence type="ECO:0000259" key="2">
    <source>
        <dbReference type="Pfam" id="PF06863"/>
    </source>
</evidence>
<evidence type="ECO:0000313" key="4">
    <source>
        <dbReference type="Proteomes" id="UP001166291"/>
    </source>
</evidence>
<dbReference type="Pfam" id="PF06863">
    <property type="entry name" value="DUF1254"/>
    <property type="match status" value="1"/>
</dbReference>
<dbReference type="Proteomes" id="UP001166291">
    <property type="component" value="Unassembled WGS sequence"/>
</dbReference>
<keyword evidence="1" id="KW-1133">Transmembrane helix</keyword>
<evidence type="ECO:0000256" key="1">
    <source>
        <dbReference type="SAM" id="Phobius"/>
    </source>
</evidence>
<keyword evidence="1" id="KW-0472">Membrane</keyword>
<gene>
    <name evidence="3" type="ORF">KXJ70_03840</name>
</gene>
<sequence>MKRAVRWILSIAVIAGVTHLVAIFILPRALMTLIVFKISSEANGVNQLYLPDRITSNSRKIVRPAPDLAYAICAYDLSDGPVLATLNTSETYSSLSVFANNTDNVFAINDRAVTGDVATVLLSNEDTDVTPPAGAIAVKVPSDRGLILWRRVITSNADWPKADAARREVICVPYHST</sequence>
<dbReference type="InterPro" id="IPR010679">
    <property type="entry name" value="DUF1254"/>
</dbReference>
<evidence type="ECO:0000313" key="3">
    <source>
        <dbReference type="EMBL" id="MBW2939889.1"/>
    </source>
</evidence>
<keyword evidence="4" id="KW-1185">Reference proteome</keyword>
<reference evidence="3" key="1">
    <citation type="submission" date="2021-07" db="EMBL/GenBank/DDBJ databases">
        <title>Zhongshania sp. CAU 1632 isolated from seawater.</title>
        <authorList>
            <person name="Kim W."/>
        </authorList>
    </citation>
    <scope>NUCLEOTIDE SEQUENCE</scope>
    <source>
        <strain evidence="3">CAU 1632</strain>
    </source>
</reference>
<dbReference type="RefSeq" id="WP_219042124.1">
    <property type="nucleotide sequence ID" value="NZ_JAHWDQ010000001.1"/>
</dbReference>
<accession>A0ABS6VNJ1</accession>
<dbReference type="EMBL" id="JAHWDQ010000001">
    <property type="protein sequence ID" value="MBW2939889.1"/>
    <property type="molecule type" value="Genomic_DNA"/>
</dbReference>
<comment type="caution">
    <text evidence="3">The sequence shown here is derived from an EMBL/GenBank/DDBJ whole genome shotgun (WGS) entry which is preliminary data.</text>
</comment>
<feature type="domain" description="DUF1254" evidence="2">
    <location>
        <begin position="45"/>
        <end position="173"/>
    </location>
</feature>
<keyword evidence="1" id="KW-0812">Transmembrane</keyword>
<organism evidence="3 4">
    <name type="scientific">Zhongshania aquimaris</name>
    <dbReference type="NCBI Taxonomy" id="2857107"/>
    <lineage>
        <taxon>Bacteria</taxon>
        <taxon>Pseudomonadati</taxon>
        <taxon>Pseudomonadota</taxon>
        <taxon>Gammaproteobacteria</taxon>
        <taxon>Cellvibrionales</taxon>
        <taxon>Spongiibacteraceae</taxon>
        <taxon>Zhongshania</taxon>
    </lineage>
</organism>